<sequence>MTKRRRNRYDADVRATYCASKKDFPKISTSSHQSPTFEHKAIWDNVKMLLAGSELTKEDRESQLYDEFERFKMLPAVKLNKGLKETNHEQLYAYLKQHEKHAAQDRLIIERITPATNDQLAFVSTVQPHAQSSHVQSHQYPSSSTNPQSPQYPQFPETSQIDSGYTQTDELLDNLTKQMALLAQSFRATLPQTNNQLRTSSNTRNQATIQDGRVVVQNVQGRRYRIESKVFCLGEMVQQNGGNTFMQCDNHRFQDLALNEDNIFQADECDTFDSNVDDEPTAQSIFMANLSSVGSTNPQLIQILRQYDSELKKNFITRLTKKNSDADPIFDLEALVSQNKDLTAKLNALHDLNKCFRAENAKCNLQGHTKCRGKFDTTFSLSDQFCDSDLKLPSAETHTIGLSKLEGVDLSKEVVPPRTNPVMASSPESLKLWHFSMIYAVKILLEVRRTDNGTEFVNKDLTDFYESVGITTEDLPENYLSRNGVMNDEIEHL</sequence>
<proteinExistence type="predicted"/>
<protein>
    <recommendedName>
        <fullName evidence="4">Integrase catalytic domain-containing protein</fullName>
    </recommendedName>
</protein>
<dbReference type="EMBL" id="BQNB010016809">
    <property type="protein sequence ID" value="GJT56048.1"/>
    <property type="molecule type" value="Genomic_DNA"/>
</dbReference>
<reference evidence="2" key="1">
    <citation type="journal article" date="2022" name="Int. J. Mol. Sci.">
        <title>Draft Genome of Tanacetum Coccineum: Genomic Comparison of Closely Related Tanacetum-Family Plants.</title>
        <authorList>
            <person name="Yamashiro T."/>
            <person name="Shiraishi A."/>
            <person name="Nakayama K."/>
            <person name="Satake H."/>
        </authorList>
    </citation>
    <scope>NUCLEOTIDE SEQUENCE</scope>
</reference>
<accession>A0ABQ5EZ27</accession>
<dbReference type="Proteomes" id="UP001151760">
    <property type="component" value="Unassembled WGS sequence"/>
</dbReference>
<name>A0ABQ5EZ27_9ASTR</name>
<comment type="caution">
    <text evidence="2">The sequence shown here is derived from an EMBL/GenBank/DDBJ whole genome shotgun (WGS) entry which is preliminary data.</text>
</comment>
<evidence type="ECO:0000313" key="3">
    <source>
        <dbReference type="Proteomes" id="UP001151760"/>
    </source>
</evidence>
<organism evidence="2 3">
    <name type="scientific">Tanacetum coccineum</name>
    <dbReference type="NCBI Taxonomy" id="301880"/>
    <lineage>
        <taxon>Eukaryota</taxon>
        <taxon>Viridiplantae</taxon>
        <taxon>Streptophyta</taxon>
        <taxon>Embryophyta</taxon>
        <taxon>Tracheophyta</taxon>
        <taxon>Spermatophyta</taxon>
        <taxon>Magnoliopsida</taxon>
        <taxon>eudicotyledons</taxon>
        <taxon>Gunneridae</taxon>
        <taxon>Pentapetalae</taxon>
        <taxon>asterids</taxon>
        <taxon>campanulids</taxon>
        <taxon>Asterales</taxon>
        <taxon>Asteraceae</taxon>
        <taxon>Asteroideae</taxon>
        <taxon>Anthemideae</taxon>
        <taxon>Anthemidinae</taxon>
        <taxon>Tanacetum</taxon>
    </lineage>
</organism>
<reference evidence="2" key="2">
    <citation type="submission" date="2022-01" db="EMBL/GenBank/DDBJ databases">
        <authorList>
            <person name="Yamashiro T."/>
            <person name="Shiraishi A."/>
            <person name="Satake H."/>
            <person name="Nakayama K."/>
        </authorList>
    </citation>
    <scope>NUCLEOTIDE SEQUENCE</scope>
</reference>
<feature type="region of interest" description="Disordered" evidence="1">
    <location>
        <begin position="125"/>
        <end position="161"/>
    </location>
</feature>
<evidence type="ECO:0000313" key="2">
    <source>
        <dbReference type="EMBL" id="GJT56048.1"/>
    </source>
</evidence>
<evidence type="ECO:0000256" key="1">
    <source>
        <dbReference type="SAM" id="MobiDB-lite"/>
    </source>
</evidence>
<keyword evidence="3" id="KW-1185">Reference proteome</keyword>
<gene>
    <name evidence="2" type="ORF">Tco_0991102</name>
</gene>
<evidence type="ECO:0008006" key="4">
    <source>
        <dbReference type="Google" id="ProtNLM"/>
    </source>
</evidence>